<accession>A0A813HEN9</accession>
<evidence type="ECO:0000313" key="2">
    <source>
        <dbReference type="Proteomes" id="UP000654075"/>
    </source>
</evidence>
<keyword evidence="2" id="KW-1185">Reference proteome</keyword>
<dbReference type="EMBL" id="CAJNNV010031420">
    <property type="protein sequence ID" value="CAE8636157.1"/>
    <property type="molecule type" value="Genomic_DNA"/>
</dbReference>
<reference evidence="1" key="1">
    <citation type="submission" date="2021-02" db="EMBL/GenBank/DDBJ databases">
        <authorList>
            <person name="Dougan E. K."/>
            <person name="Rhodes N."/>
            <person name="Thang M."/>
            <person name="Chan C."/>
        </authorList>
    </citation>
    <scope>NUCLEOTIDE SEQUENCE</scope>
</reference>
<comment type="caution">
    <text evidence="1">The sequence shown here is derived from an EMBL/GenBank/DDBJ whole genome shotgun (WGS) entry which is preliminary data.</text>
</comment>
<dbReference type="Proteomes" id="UP000654075">
    <property type="component" value="Unassembled WGS sequence"/>
</dbReference>
<protein>
    <submittedName>
        <fullName evidence="1">Uncharacterized protein</fullName>
    </submittedName>
</protein>
<sequence length="125" mass="13336">VADATALRLKHFVAAEYQQDGDGSVQSLPWASSCPSWPLAVCVVACLSSDVGAAERLLRLHSNGLLAIALAASPAGPPPAMLCLLRGVWTSDKVLKDFFINEMQEPNMKQTPIQQTIAAFAKEDS</sequence>
<name>A0A813HEN9_POLGL</name>
<evidence type="ECO:0000313" key="1">
    <source>
        <dbReference type="EMBL" id="CAE8636157.1"/>
    </source>
</evidence>
<dbReference type="AlphaFoldDB" id="A0A813HEN9"/>
<organism evidence="1 2">
    <name type="scientific">Polarella glacialis</name>
    <name type="common">Dinoflagellate</name>
    <dbReference type="NCBI Taxonomy" id="89957"/>
    <lineage>
        <taxon>Eukaryota</taxon>
        <taxon>Sar</taxon>
        <taxon>Alveolata</taxon>
        <taxon>Dinophyceae</taxon>
        <taxon>Suessiales</taxon>
        <taxon>Suessiaceae</taxon>
        <taxon>Polarella</taxon>
    </lineage>
</organism>
<proteinExistence type="predicted"/>
<gene>
    <name evidence="1" type="ORF">PGLA1383_LOCUS51659</name>
</gene>
<feature type="non-terminal residue" evidence="1">
    <location>
        <position position="1"/>
    </location>
</feature>